<reference evidence="2" key="1">
    <citation type="journal article" date="2022" name="Mol. Ecol. Resour.">
        <title>The genomes of chicory, endive, great burdock and yacon provide insights into Asteraceae palaeo-polyploidization history and plant inulin production.</title>
        <authorList>
            <person name="Fan W."/>
            <person name="Wang S."/>
            <person name="Wang H."/>
            <person name="Wang A."/>
            <person name="Jiang F."/>
            <person name="Liu H."/>
            <person name="Zhao H."/>
            <person name="Xu D."/>
            <person name="Zhang Y."/>
        </authorList>
    </citation>
    <scope>NUCLEOTIDE SEQUENCE [LARGE SCALE GENOMIC DNA]</scope>
    <source>
        <strain evidence="2">cv. Yunnan</strain>
    </source>
</reference>
<protein>
    <submittedName>
        <fullName evidence="1">Uncharacterized protein</fullName>
    </submittedName>
</protein>
<dbReference type="EMBL" id="CM042046">
    <property type="protein sequence ID" value="KAI3676982.1"/>
    <property type="molecule type" value="Genomic_DNA"/>
</dbReference>
<keyword evidence="2" id="KW-1185">Reference proteome</keyword>
<accession>A0ACB8XZ80</accession>
<comment type="caution">
    <text evidence="1">The sequence shown here is derived from an EMBL/GenBank/DDBJ whole genome shotgun (WGS) entry which is preliminary data.</text>
</comment>
<dbReference type="Proteomes" id="UP001056120">
    <property type="component" value="Linkage Group LG29"/>
</dbReference>
<proteinExistence type="predicted"/>
<gene>
    <name evidence="1" type="ORF">L1987_86599</name>
</gene>
<sequence>MMWHACRALTRVACGIRTSMMWRSRYGVSIVWRVRTSVACGIWTMVARRSPCGVNAVWPKSVGVAEDSSRWVQTRGSGRGAPFHSPFTSPQPHPPSAPSRSGVLITILTGFR</sequence>
<name>A0ACB8XZ80_9ASTR</name>
<organism evidence="1 2">
    <name type="scientific">Smallanthus sonchifolius</name>
    <dbReference type="NCBI Taxonomy" id="185202"/>
    <lineage>
        <taxon>Eukaryota</taxon>
        <taxon>Viridiplantae</taxon>
        <taxon>Streptophyta</taxon>
        <taxon>Embryophyta</taxon>
        <taxon>Tracheophyta</taxon>
        <taxon>Spermatophyta</taxon>
        <taxon>Magnoliopsida</taxon>
        <taxon>eudicotyledons</taxon>
        <taxon>Gunneridae</taxon>
        <taxon>Pentapetalae</taxon>
        <taxon>asterids</taxon>
        <taxon>campanulids</taxon>
        <taxon>Asterales</taxon>
        <taxon>Asteraceae</taxon>
        <taxon>Asteroideae</taxon>
        <taxon>Heliantheae alliance</taxon>
        <taxon>Millerieae</taxon>
        <taxon>Smallanthus</taxon>
    </lineage>
</organism>
<evidence type="ECO:0000313" key="1">
    <source>
        <dbReference type="EMBL" id="KAI3676982.1"/>
    </source>
</evidence>
<evidence type="ECO:0000313" key="2">
    <source>
        <dbReference type="Proteomes" id="UP001056120"/>
    </source>
</evidence>
<reference evidence="1 2" key="2">
    <citation type="journal article" date="2022" name="Mol. Ecol. Resour.">
        <title>The genomes of chicory, endive, great burdock and yacon provide insights into Asteraceae paleo-polyploidization history and plant inulin production.</title>
        <authorList>
            <person name="Fan W."/>
            <person name="Wang S."/>
            <person name="Wang H."/>
            <person name="Wang A."/>
            <person name="Jiang F."/>
            <person name="Liu H."/>
            <person name="Zhao H."/>
            <person name="Xu D."/>
            <person name="Zhang Y."/>
        </authorList>
    </citation>
    <scope>NUCLEOTIDE SEQUENCE [LARGE SCALE GENOMIC DNA]</scope>
    <source>
        <strain evidence="2">cv. Yunnan</strain>
        <tissue evidence="1">Leaves</tissue>
    </source>
</reference>